<dbReference type="InterPro" id="IPR002347">
    <property type="entry name" value="SDR_fam"/>
</dbReference>
<evidence type="ECO:0000256" key="2">
    <source>
        <dbReference type="ARBA" id="ARBA00023002"/>
    </source>
</evidence>
<gene>
    <name evidence="3" type="ORF">P280DRAFT_473640</name>
</gene>
<evidence type="ECO:0000256" key="1">
    <source>
        <dbReference type="ARBA" id="ARBA00006484"/>
    </source>
</evidence>
<reference evidence="3" key="1">
    <citation type="journal article" date="2020" name="Stud. Mycol.">
        <title>101 Dothideomycetes genomes: a test case for predicting lifestyles and emergence of pathogens.</title>
        <authorList>
            <person name="Haridas S."/>
            <person name="Albert R."/>
            <person name="Binder M."/>
            <person name="Bloem J."/>
            <person name="Labutti K."/>
            <person name="Salamov A."/>
            <person name="Andreopoulos B."/>
            <person name="Baker S."/>
            <person name="Barry K."/>
            <person name="Bills G."/>
            <person name="Bluhm B."/>
            <person name="Cannon C."/>
            <person name="Castanera R."/>
            <person name="Culley D."/>
            <person name="Daum C."/>
            <person name="Ezra D."/>
            <person name="Gonzalez J."/>
            <person name="Henrissat B."/>
            <person name="Kuo A."/>
            <person name="Liang C."/>
            <person name="Lipzen A."/>
            <person name="Lutzoni F."/>
            <person name="Magnuson J."/>
            <person name="Mondo S."/>
            <person name="Nolan M."/>
            <person name="Ohm R."/>
            <person name="Pangilinan J."/>
            <person name="Park H.-J."/>
            <person name="Ramirez L."/>
            <person name="Alfaro M."/>
            <person name="Sun H."/>
            <person name="Tritt A."/>
            <person name="Yoshinaga Y."/>
            <person name="Zwiers L.-H."/>
            <person name="Turgeon B."/>
            <person name="Goodwin S."/>
            <person name="Spatafora J."/>
            <person name="Crous P."/>
            <person name="Grigoriev I."/>
        </authorList>
    </citation>
    <scope>NUCLEOTIDE SEQUENCE</scope>
    <source>
        <strain evidence="3">CBS 473.64</strain>
    </source>
</reference>
<dbReference type="EMBL" id="MU006804">
    <property type="protein sequence ID" value="KAF2635730.1"/>
    <property type="molecule type" value="Genomic_DNA"/>
</dbReference>
<dbReference type="PRINTS" id="PR00081">
    <property type="entry name" value="GDHRDH"/>
</dbReference>
<name>A0A6A6RK46_9PLEO</name>
<dbReference type="PANTHER" id="PTHR42901:SF1">
    <property type="entry name" value="ALCOHOL DEHYDROGENASE"/>
    <property type="match status" value="1"/>
</dbReference>
<proteinExistence type="inferred from homology"/>
<dbReference type="Gene3D" id="3.40.50.720">
    <property type="entry name" value="NAD(P)-binding Rossmann-like Domain"/>
    <property type="match status" value="1"/>
</dbReference>
<evidence type="ECO:0000313" key="4">
    <source>
        <dbReference type="Proteomes" id="UP000799753"/>
    </source>
</evidence>
<evidence type="ECO:0000313" key="3">
    <source>
        <dbReference type="EMBL" id="KAF2635730.1"/>
    </source>
</evidence>
<dbReference type="CDD" id="cd05233">
    <property type="entry name" value="SDR_c"/>
    <property type="match status" value="1"/>
</dbReference>
<dbReference type="GO" id="GO:0016491">
    <property type="term" value="F:oxidoreductase activity"/>
    <property type="evidence" value="ECO:0007669"/>
    <property type="project" value="UniProtKB-KW"/>
</dbReference>
<dbReference type="SUPFAM" id="SSF51735">
    <property type="entry name" value="NAD(P)-binding Rossmann-fold domains"/>
    <property type="match status" value="1"/>
</dbReference>
<accession>A0A6A6RK46</accession>
<comment type="similarity">
    <text evidence="1">Belongs to the short-chain dehydrogenases/reductases (SDR) family.</text>
</comment>
<dbReference type="InterPro" id="IPR036291">
    <property type="entry name" value="NAD(P)-bd_dom_sf"/>
</dbReference>
<keyword evidence="4" id="KW-1185">Reference proteome</keyword>
<organism evidence="3 4">
    <name type="scientific">Massarina eburnea CBS 473.64</name>
    <dbReference type="NCBI Taxonomy" id="1395130"/>
    <lineage>
        <taxon>Eukaryota</taxon>
        <taxon>Fungi</taxon>
        <taxon>Dikarya</taxon>
        <taxon>Ascomycota</taxon>
        <taxon>Pezizomycotina</taxon>
        <taxon>Dothideomycetes</taxon>
        <taxon>Pleosporomycetidae</taxon>
        <taxon>Pleosporales</taxon>
        <taxon>Massarineae</taxon>
        <taxon>Massarinaceae</taxon>
        <taxon>Massarina</taxon>
    </lineage>
</organism>
<sequence>MKPPYPCPTATWHNDTYPAIDPTKPEHSQKGKTVIITGAGSGIGRETAVAFGTAGAKHIVLIGRTESTLKETKALIKDAQVSIHALSIRDEEGINKVAETIGAWDVLILNAAHMAPPATLVKASLKEHWRDYETNVKGVLIAIQAFVPKANAGAALYGINAGALVSPAKHTPYLSGYVGSKIAQAKVLEFLADEHPELFVVSVHPGMIDTKIFRTSVHSTEHLPMDTTKLPAHFLVWLTHPRNKFLQGKFVWANWDVAELTSKAKEIERTEIMTIGYEGWPFGSPS</sequence>
<dbReference type="PANTHER" id="PTHR42901">
    <property type="entry name" value="ALCOHOL DEHYDROGENASE"/>
    <property type="match status" value="1"/>
</dbReference>
<dbReference type="OrthoDB" id="1933717at2759"/>
<dbReference type="Proteomes" id="UP000799753">
    <property type="component" value="Unassembled WGS sequence"/>
</dbReference>
<dbReference type="Pfam" id="PF00106">
    <property type="entry name" value="adh_short"/>
    <property type="match status" value="1"/>
</dbReference>
<keyword evidence="2" id="KW-0560">Oxidoreductase</keyword>
<dbReference type="AlphaFoldDB" id="A0A6A6RK46"/>
<protein>
    <submittedName>
        <fullName evidence="3">NAD(P)-binding protein</fullName>
    </submittedName>
</protein>